<dbReference type="PANTHER" id="PTHR43591">
    <property type="entry name" value="METHYLTRANSFERASE"/>
    <property type="match status" value="1"/>
</dbReference>
<dbReference type="CDD" id="cd02440">
    <property type="entry name" value="AdoMet_MTases"/>
    <property type="match status" value="1"/>
</dbReference>
<dbReference type="InterPro" id="IPR041698">
    <property type="entry name" value="Methyltransf_25"/>
</dbReference>
<accession>A0A9P6XYU9</accession>
<protein>
    <recommendedName>
        <fullName evidence="1">Methyltransferase domain-containing protein</fullName>
    </recommendedName>
</protein>
<evidence type="ECO:0000313" key="2">
    <source>
        <dbReference type="EMBL" id="KAG1535250.1"/>
    </source>
</evidence>
<sequence>MPSVSIYKEQDPSMTYRFASLIKRPLISKEDIKVYGEKDNIQQILFGLQPANLKLDPHLSKKASTKSISDHLLSPTKTIDTIKTRKGSEGSLGFCSKSESGISMSRSSSSTVKETCILPKDESEIDRMVSQHYILRTAFDGDFSAPLLSYTKKVKRVTVLDMGCGSGTWTMEMAVQFPNMHFIGIDHSALYPQHIKPKNCRFLTLDRNDASLPFEDASVDYIFQRDANWELKDDAWEPLIQEYFRILKPGGWIELVEADIETQSSPIEEGFLIDKLIDVFYSLQHDPFISRRLSSLLATAGFRSIQSDFQSVPLGWGYSKSSVHNKSQVICSEYARAAAMQHLQLLKSLKPWYKNKQRYDACMSKILKEWHQAKSYVNWHRSTAQKPY</sequence>
<evidence type="ECO:0000259" key="1">
    <source>
        <dbReference type="Pfam" id="PF13649"/>
    </source>
</evidence>
<proteinExistence type="predicted"/>
<dbReference type="Pfam" id="PF13649">
    <property type="entry name" value="Methyltransf_25"/>
    <property type="match status" value="1"/>
</dbReference>
<gene>
    <name evidence="2" type="ORF">G6F51_011642</name>
</gene>
<dbReference type="PANTHER" id="PTHR43591:SF24">
    <property type="entry name" value="2-METHOXY-6-POLYPRENYL-1,4-BENZOQUINOL METHYLASE, MITOCHONDRIAL"/>
    <property type="match status" value="1"/>
</dbReference>
<dbReference type="EMBL" id="JAANIT010002883">
    <property type="protein sequence ID" value="KAG1535250.1"/>
    <property type="molecule type" value="Genomic_DNA"/>
</dbReference>
<dbReference type="GO" id="GO:0008168">
    <property type="term" value="F:methyltransferase activity"/>
    <property type="evidence" value="ECO:0007669"/>
    <property type="project" value="TreeGrafter"/>
</dbReference>
<evidence type="ECO:0000313" key="3">
    <source>
        <dbReference type="Proteomes" id="UP000717996"/>
    </source>
</evidence>
<feature type="domain" description="Methyltransferase" evidence="1">
    <location>
        <begin position="159"/>
        <end position="251"/>
    </location>
</feature>
<reference evidence="2" key="1">
    <citation type="journal article" date="2020" name="Microb. Genom.">
        <title>Genetic diversity of clinical and environmental Mucorales isolates obtained from an investigation of mucormycosis cases among solid organ transplant recipients.</title>
        <authorList>
            <person name="Nguyen M.H."/>
            <person name="Kaul D."/>
            <person name="Muto C."/>
            <person name="Cheng S.J."/>
            <person name="Richter R.A."/>
            <person name="Bruno V.M."/>
            <person name="Liu G."/>
            <person name="Beyhan S."/>
            <person name="Sundermann A.J."/>
            <person name="Mounaud S."/>
            <person name="Pasculle A.W."/>
            <person name="Nierman W.C."/>
            <person name="Driscoll E."/>
            <person name="Cumbie R."/>
            <person name="Clancy C.J."/>
            <person name="Dupont C.L."/>
        </authorList>
    </citation>
    <scope>NUCLEOTIDE SEQUENCE</scope>
    <source>
        <strain evidence="2">GL16</strain>
    </source>
</reference>
<dbReference type="OrthoDB" id="2013972at2759"/>
<organism evidence="2 3">
    <name type="scientific">Rhizopus oryzae</name>
    <name type="common">Mucormycosis agent</name>
    <name type="synonym">Rhizopus arrhizus var. delemar</name>
    <dbReference type="NCBI Taxonomy" id="64495"/>
    <lineage>
        <taxon>Eukaryota</taxon>
        <taxon>Fungi</taxon>
        <taxon>Fungi incertae sedis</taxon>
        <taxon>Mucoromycota</taxon>
        <taxon>Mucoromycotina</taxon>
        <taxon>Mucoromycetes</taxon>
        <taxon>Mucorales</taxon>
        <taxon>Mucorineae</taxon>
        <taxon>Rhizopodaceae</taxon>
        <taxon>Rhizopus</taxon>
    </lineage>
</organism>
<dbReference type="InterPro" id="IPR029063">
    <property type="entry name" value="SAM-dependent_MTases_sf"/>
</dbReference>
<comment type="caution">
    <text evidence="2">The sequence shown here is derived from an EMBL/GenBank/DDBJ whole genome shotgun (WGS) entry which is preliminary data.</text>
</comment>
<dbReference type="SUPFAM" id="SSF53335">
    <property type="entry name" value="S-adenosyl-L-methionine-dependent methyltransferases"/>
    <property type="match status" value="1"/>
</dbReference>
<name>A0A9P6XYU9_RHIOR</name>
<dbReference type="Gene3D" id="3.40.50.150">
    <property type="entry name" value="Vaccinia Virus protein VP39"/>
    <property type="match status" value="1"/>
</dbReference>
<dbReference type="Proteomes" id="UP000717996">
    <property type="component" value="Unassembled WGS sequence"/>
</dbReference>
<dbReference type="AlphaFoldDB" id="A0A9P6XYU9"/>